<feature type="region of interest" description="Disordered" evidence="1">
    <location>
        <begin position="1"/>
        <end position="108"/>
    </location>
</feature>
<sequence>MHRWTGTGGPPSGTSTSASLQSRSGSRRSRSRLLLRRFRLTTSTLLFPPPPPAAPPPPNPSPAANGGAWGAPGCGSATEHGLDPLDRYDDEDANVMDDEGSMADRSRVSTLQLQPPSARRDLLLVPDHHGHVVVAASRGFGSQGGSLLASSGRTARFGGRFGWFQADPRRQEPPLRDPPYTAGKSP</sequence>
<dbReference type="AlphaFoldDB" id="A0A0A9U018"/>
<feature type="compositionally biased region" description="Low complexity" evidence="1">
    <location>
        <begin position="12"/>
        <end position="24"/>
    </location>
</feature>
<feature type="compositionally biased region" description="Gly residues" evidence="1">
    <location>
        <begin position="1"/>
        <end position="11"/>
    </location>
</feature>
<proteinExistence type="predicted"/>
<feature type="region of interest" description="Disordered" evidence="1">
    <location>
        <begin position="163"/>
        <end position="186"/>
    </location>
</feature>
<name>A0A0A9U018_ARUDO</name>
<protein>
    <submittedName>
        <fullName evidence="2">Uncharacterized protein</fullName>
    </submittedName>
</protein>
<feature type="compositionally biased region" description="Basic residues" evidence="1">
    <location>
        <begin position="25"/>
        <end position="39"/>
    </location>
</feature>
<reference evidence="2" key="2">
    <citation type="journal article" date="2015" name="Data Brief">
        <title>Shoot transcriptome of the giant reed, Arundo donax.</title>
        <authorList>
            <person name="Barrero R.A."/>
            <person name="Guerrero F.D."/>
            <person name="Moolhuijzen P."/>
            <person name="Goolsby J.A."/>
            <person name="Tidwell J."/>
            <person name="Bellgard S.E."/>
            <person name="Bellgard M.I."/>
        </authorList>
    </citation>
    <scope>NUCLEOTIDE SEQUENCE</scope>
    <source>
        <tissue evidence="2">Shoot tissue taken approximately 20 cm above the soil surface</tissue>
    </source>
</reference>
<evidence type="ECO:0000313" key="2">
    <source>
        <dbReference type="EMBL" id="JAE23438.1"/>
    </source>
</evidence>
<organism evidence="2">
    <name type="scientific">Arundo donax</name>
    <name type="common">Giant reed</name>
    <name type="synonym">Donax arundinaceus</name>
    <dbReference type="NCBI Taxonomy" id="35708"/>
    <lineage>
        <taxon>Eukaryota</taxon>
        <taxon>Viridiplantae</taxon>
        <taxon>Streptophyta</taxon>
        <taxon>Embryophyta</taxon>
        <taxon>Tracheophyta</taxon>
        <taxon>Spermatophyta</taxon>
        <taxon>Magnoliopsida</taxon>
        <taxon>Liliopsida</taxon>
        <taxon>Poales</taxon>
        <taxon>Poaceae</taxon>
        <taxon>PACMAD clade</taxon>
        <taxon>Arundinoideae</taxon>
        <taxon>Arundineae</taxon>
        <taxon>Arundo</taxon>
    </lineage>
</organism>
<reference evidence="2" key="1">
    <citation type="submission" date="2014-09" db="EMBL/GenBank/DDBJ databases">
        <authorList>
            <person name="Magalhaes I.L.F."/>
            <person name="Oliveira U."/>
            <person name="Santos F.R."/>
            <person name="Vidigal T.H.D.A."/>
            <person name="Brescovit A.D."/>
            <person name="Santos A.J."/>
        </authorList>
    </citation>
    <scope>NUCLEOTIDE SEQUENCE</scope>
    <source>
        <tissue evidence="2">Shoot tissue taken approximately 20 cm above the soil surface</tissue>
    </source>
</reference>
<feature type="compositionally biased region" description="Pro residues" evidence="1">
    <location>
        <begin position="47"/>
        <end position="61"/>
    </location>
</feature>
<accession>A0A0A9U018</accession>
<dbReference type="EMBL" id="GBRH01174458">
    <property type="protein sequence ID" value="JAE23438.1"/>
    <property type="molecule type" value="Transcribed_RNA"/>
</dbReference>
<feature type="compositionally biased region" description="Acidic residues" evidence="1">
    <location>
        <begin position="88"/>
        <end position="101"/>
    </location>
</feature>
<evidence type="ECO:0000256" key="1">
    <source>
        <dbReference type="SAM" id="MobiDB-lite"/>
    </source>
</evidence>